<accession>A0A7J6WAH3</accession>
<keyword evidence="1" id="KW-0378">Hydrolase</keyword>
<proteinExistence type="predicted"/>
<dbReference type="Proteomes" id="UP000554482">
    <property type="component" value="Unassembled WGS sequence"/>
</dbReference>
<reference evidence="1 2" key="1">
    <citation type="submission" date="2020-06" db="EMBL/GenBank/DDBJ databases">
        <title>Transcriptomic and genomic resources for Thalictrum thalictroides and T. hernandezii: Facilitating candidate gene discovery in an emerging model plant lineage.</title>
        <authorList>
            <person name="Arias T."/>
            <person name="Riano-Pachon D.M."/>
            <person name="Di Stilio V.S."/>
        </authorList>
    </citation>
    <scope>NUCLEOTIDE SEQUENCE [LARGE SCALE GENOMIC DNA]</scope>
    <source>
        <strain evidence="2">cv. WT478/WT964</strain>
        <tissue evidence="1">Leaves</tissue>
    </source>
</reference>
<dbReference type="InterPro" id="IPR001948">
    <property type="entry name" value="Peptidase_M18"/>
</dbReference>
<dbReference type="PANTHER" id="PTHR28570">
    <property type="entry name" value="ASPARTYL AMINOPEPTIDASE"/>
    <property type="match status" value="1"/>
</dbReference>
<keyword evidence="1" id="KW-0645">Protease</keyword>
<keyword evidence="1" id="KW-0031">Aminopeptidase</keyword>
<dbReference type="GO" id="GO:0008270">
    <property type="term" value="F:zinc ion binding"/>
    <property type="evidence" value="ECO:0007669"/>
    <property type="project" value="InterPro"/>
</dbReference>
<dbReference type="PANTHER" id="PTHR28570:SF16">
    <property type="entry name" value="ASPARTYL AMINOPEPTIDASE-RELATED"/>
    <property type="match status" value="1"/>
</dbReference>
<sequence>MAHKRKLGAKKLKTIYQGTSSNAPNQNNDNEQIDIQELDFPQWRETPNYQVRELAPHTGAHISDSHYSVELLAAQLGCGPDDICDFELQLCDTQPSIVAGAMKEFIFSGRLDNLCMSICSLKSLSAESSLDDEAGVRIIALFDHEEVGSNSAQGAGSPAMFDALSRITNSFNSSDYKVEHTFSQLLL</sequence>
<dbReference type="AlphaFoldDB" id="A0A7J6WAH3"/>
<dbReference type="GO" id="GO:0006508">
    <property type="term" value="P:proteolysis"/>
    <property type="evidence" value="ECO:0007669"/>
    <property type="project" value="InterPro"/>
</dbReference>
<dbReference type="GO" id="GO:0004177">
    <property type="term" value="F:aminopeptidase activity"/>
    <property type="evidence" value="ECO:0007669"/>
    <property type="project" value="UniProtKB-KW"/>
</dbReference>
<keyword evidence="2" id="KW-1185">Reference proteome</keyword>
<organism evidence="1 2">
    <name type="scientific">Thalictrum thalictroides</name>
    <name type="common">Rue-anemone</name>
    <name type="synonym">Anemone thalictroides</name>
    <dbReference type="NCBI Taxonomy" id="46969"/>
    <lineage>
        <taxon>Eukaryota</taxon>
        <taxon>Viridiplantae</taxon>
        <taxon>Streptophyta</taxon>
        <taxon>Embryophyta</taxon>
        <taxon>Tracheophyta</taxon>
        <taxon>Spermatophyta</taxon>
        <taxon>Magnoliopsida</taxon>
        <taxon>Ranunculales</taxon>
        <taxon>Ranunculaceae</taxon>
        <taxon>Thalictroideae</taxon>
        <taxon>Thalictrum</taxon>
    </lineage>
</organism>
<dbReference type="EMBL" id="JABWDY010020364">
    <property type="protein sequence ID" value="KAF5193212.1"/>
    <property type="molecule type" value="Genomic_DNA"/>
</dbReference>
<gene>
    <name evidence="1" type="ORF">FRX31_017200</name>
</gene>
<evidence type="ECO:0000313" key="2">
    <source>
        <dbReference type="Proteomes" id="UP000554482"/>
    </source>
</evidence>
<dbReference type="SUPFAM" id="SSF53187">
    <property type="entry name" value="Zn-dependent exopeptidases"/>
    <property type="match status" value="1"/>
</dbReference>
<dbReference type="OrthoDB" id="1733841at2759"/>
<comment type="caution">
    <text evidence="1">The sequence shown here is derived from an EMBL/GenBank/DDBJ whole genome shotgun (WGS) entry which is preliminary data.</text>
</comment>
<name>A0A7J6WAH3_THATH</name>
<evidence type="ECO:0000313" key="1">
    <source>
        <dbReference type="EMBL" id="KAF5193212.1"/>
    </source>
</evidence>
<protein>
    <submittedName>
        <fullName evidence="1">Aspartyl aminopeptidase</fullName>
    </submittedName>
</protein>
<dbReference type="Pfam" id="PF02127">
    <property type="entry name" value="Peptidase_M18"/>
    <property type="match status" value="1"/>
</dbReference>
<dbReference type="Gene3D" id="3.40.630.10">
    <property type="entry name" value="Zn peptidases"/>
    <property type="match status" value="1"/>
</dbReference>